<feature type="compositionally biased region" description="Basic and acidic residues" evidence="1">
    <location>
        <begin position="620"/>
        <end position="643"/>
    </location>
</feature>
<feature type="region of interest" description="Disordered" evidence="1">
    <location>
        <begin position="239"/>
        <end position="299"/>
    </location>
</feature>
<feature type="compositionally biased region" description="Polar residues" evidence="1">
    <location>
        <begin position="259"/>
        <end position="275"/>
    </location>
</feature>
<feature type="compositionally biased region" description="Polar residues" evidence="1">
    <location>
        <begin position="116"/>
        <end position="134"/>
    </location>
</feature>
<feature type="compositionally biased region" description="Basic residues" evidence="1">
    <location>
        <begin position="453"/>
        <end position="462"/>
    </location>
</feature>
<gene>
    <name evidence="2" type="ORF">OLEA9_A058872</name>
</gene>
<dbReference type="OrthoDB" id="10667367at2759"/>
<organism evidence="2 3">
    <name type="scientific">Olea europaea subsp. europaea</name>
    <dbReference type="NCBI Taxonomy" id="158383"/>
    <lineage>
        <taxon>Eukaryota</taxon>
        <taxon>Viridiplantae</taxon>
        <taxon>Streptophyta</taxon>
        <taxon>Embryophyta</taxon>
        <taxon>Tracheophyta</taxon>
        <taxon>Spermatophyta</taxon>
        <taxon>Magnoliopsida</taxon>
        <taxon>eudicotyledons</taxon>
        <taxon>Gunneridae</taxon>
        <taxon>Pentapetalae</taxon>
        <taxon>asterids</taxon>
        <taxon>lamiids</taxon>
        <taxon>Lamiales</taxon>
        <taxon>Oleaceae</taxon>
        <taxon>Oleeae</taxon>
        <taxon>Olea</taxon>
    </lineage>
</organism>
<feature type="compositionally biased region" description="Basic and acidic residues" evidence="1">
    <location>
        <begin position="653"/>
        <end position="668"/>
    </location>
</feature>
<name>A0A8S0SD78_OLEEU</name>
<feature type="non-terminal residue" evidence="2">
    <location>
        <position position="702"/>
    </location>
</feature>
<protein>
    <submittedName>
        <fullName evidence="2">Uncharacterized protein</fullName>
    </submittedName>
</protein>
<evidence type="ECO:0000256" key="1">
    <source>
        <dbReference type="SAM" id="MobiDB-lite"/>
    </source>
</evidence>
<dbReference type="Proteomes" id="UP000594638">
    <property type="component" value="Unassembled WGS sequence"/>
</dbReference>
<feature type="compositionally biased region" description="Polar residues" evidence="1">
    <location>
        <begin position="673"/>
        <end position="695"/>
    </location>
</feature>
<proteinExistence type="predicted"/>
<feature type="compositionally biased region" description="Basic residues" evidence="1">
    <location>
        <begin position="434"/>
        <end position="443"/>
    </location>
</feature>
<feature type="region of interest" description="Disordered" evidence="1">
    <location>
        <begin position="72"/>
        <end position="134"/>
    </location>
</feature>
<evidence type="ECO:0000313" key="2">
    <source>
        <dbReference type="EMBL" id="CAA2990812.1"/>
    </source>
</evidence>
<feature type="compositionally biased region" description="Polar residues" evidence="1">
    <location>
        <begin position="610"/>
        <end position="619"/>
    </location>
</feature>
<accession>A0A8S0SD78</accession>
<feature type="compositionally biased region" description="Basic and acidic residues" evidence="1">
    <location>
        <begin position="93"/>
        <end position="115"/>
    </location>
</feature>
<reference evidence="2 3" key="1">
    <citation type="submission" date="2019-12" db="EMBL/GenBank/DDBJ databases">
        <authorList>
            <person name="Alioto T."/>
            <person name="Alioto T."/>
            <person name="Gomez Garrido J."/>
        </authorList>
    </citation>
    <scope>NUCLEOTIDE SEQUENCE [LARGE SCALE GENOMIC DNA]</scope>
</reference>
<feature type="compositionally biased region" description="Basic and acidic residues" evidence="1">
    <location>
        <begin position="281"/>
        <end position="291"/>
    </location>
</feature>
<comment type="caution">
    <text evidence="2">The sequence shown here is derived from an EMBL/GenBank/DDBJ whole genome shotgun (WGS) entry which is preliminary data.</text>
</comment>
<dbReference type="AlphaFoldDB" id="A0A8S0SD78"/>
<evidence type="ECO:0000313" key="3">
    <source>
        <dbReference type="Proteomes" id="UP000594638"/>
    </source>
</evidence>
<feature type="non-terminal residue" evidence="2">
    <location>
        <position position="1"/>
    </location>
</feature>
<dbReference type="EMBL" id="CACTIH010004406">
    <property type="protein sequence ID" value="CAA2990812.1"/>
    <property type="molecule type" value="Genomic_DNA"/>
</dbReference>
<feature type="compositionally biased region" description="Basic and acidic residues" evidence="1">
    <location>
        <begin position="596"/>
        <end position="606"/>
    </location>
</feature>
<keyword evidence="3" id="KW-1185">Reference proteome</keyword>
<feature type="region of interest" description="Disordered" evidence="1">
    <location>
        <begin position="596"/>
        <end position="702"/>
    </location>
</feature>
<sequence length="702" mass="79524">AAPNNTEIRHNIAKGTNDKIEFNRVQMDDTETIKVLATPTEVEVEPTNTEVKNNNIVQPNVTKEVDTIEAVPCVPRIRNEPQLNKDTPSNESNNHKEENEDETDKTHNIEKEVQQIKDSSQSLDSKVIEQSSQVSNSCDKKLEVNQCEQIPSTDKKCNNKTALVKHHESPRKTLLHDSVKFIISEEPVESIFDANDVTSNEVIIIPPADDADDPPACELLIENVEDKIITKVVNVVSDEVEEDQRNTSQNENKTDSVDSKSSPNASKTKKQNNVGKRTKPKYAEKQKKSPVESKQSPNLLKEILNARIVSTDKRDTSATKHNNLSLDFLNASCKVTPVVKNVCTPKRKSSSTPRRSYVRALKFETPLKTLKRKCNTSPKECKNQDPIIFERPGVSRNLSEDVEMKKDVPASSRLPWDYGVRQMIVSTLPETGGRRRRIKRKHKTPLDNAQGRKTPKKRKIKTMKTIDENNELDQTLDKTVEKKKPGRAKRAKDKNSETPNTANHRIIDTDVKSNEGSLLSLNLDDTPLKIPDFEEDIHKKFKTPEKDNLLPAGLGLTPIDSIIRNNIGESASLMKIIEDINMFKETPIKDAFERFEGQESPSKEEPQICSKVSHQSHSIAQEERIIDDNSDTKSCRDNSVEKRSAKRHLRSRSRLDENVQIERNDEKRKRPTKNNLKNANDPITNDQNKAVNSSKLKADRKQ</sequence>
<feature type="region of interest" description="Disordered" evidence="1">
    <location>
        <begin position="430"/>
        <end position="502"/>
    </location>
</feature>
<dbReference type="Gramene" id="OE9A058872T1">
    <property type="protein sequence ID" value="OE9A058872C1"/>
    <property type="gene ID" value="OE9A058872"/>
</dbReference>